<dbReference type="GO" id="GO:0045505">
    <property type="term" value="F:dynein intermediate chain binding"/>
    <property type="evidence" value="ECO:0007669"/>
    <property type="project" value="InterPro"/>
</dbReference>
<dbReference type="Pfam" id="PF18199">
    <property type="entry name" value="Dynein_C"/>
    <property type="match status" value="1"/>
</dbReference>
<dbReference type="Gene3D" id="3.40.50.300">
    <property type="entry name" value="P-loop containing nucleotide triphosphate hydrolases"/>
    <property type="match status" value="2"/>
</dbReference>
<feature type="region of interest" description="Disordered" evidence="5">
    <location>
        <begin position="1473"/>
        <end position="1539"/>
    </location>
</feature>
<dbReference type="InterPro" id="IPR041658">
    <property type="entry name" value="AAA_lid_11"/>
</dbReference>
<dbReference type="PROSITE" id="PS00678">
    <property type="entry name" value="WD_REPEATS_1"/>
    <property type="match status" value="4"/>
</dbReference>
<dbReference type="GO" id="GO:0030286">
    <property type="term" value="C:dynein complex"/>
    <property type="evidence" value="ECO:0007669"/>
    <property type="project" value="InterPro"/>
</dbReference>
<dbReference type="GO" id="GO:0008569">
    <property type="term" value="F:minus-end-directed microtubule motor activity"/>
    <property type="evidence" value="ECO:0007669"/>
    <property type="project" value="InterPro"/>
</dbReference>
<organism evidence="11 12">
    <name type="scientific">Cafeteria roenbergensis</name>
    <name type="common">Marine flagellate</name>
    <dbReference type="NCBI Taxonomy" id="33653"/>
    <lineage>
        <taxon>Eukaryota</taxon>
        <taxon>Sar</taxon>
        <taxon>Stramenopiles</taxon>
        <taxon>Bigyra</taxon>
        <taxon>Opalozoa</taxon>
        <taxon>Bicosoecida</taxon>
        <taxon>Cafeteriaceae</taxon>
        <taxon>Cafeteria</taxon>
    </lineage>
</organism>
<keyword evidence="1 3" id="KW-0853">WD repeat</keyword>
<evidence type="ECO:0000256" key="5">
    <source>
        <dbReference type="SAM" id="MobiDB-lite"/>
    </source>
</evidence>
<dbReference type="GO" id="GO:0051959">
    <property type="term" value="F:dynein light intermediate chain binding"/>
    <property type="evidence" value="ECO:0007669"/>
    <property type="project" value="InterPro"/>
</dbReference>
<dbReference type="InterPro" id="IPR036322">
    <property type="entry name" value="WD40_repeat_dom_sf"/>
</dbReference>
<evidence type="ECO:0000259" key="7">
    <source>
        <dbReference type="Pfam" id="PF12777"/>
    </source>
</evidence>
<dbReference type="PROSITE" id="PS50294">
    <property type="entry name" value="WD_REPEATS_REGION"/>
    <property type="match status" value="4"/>
</dbReference>
<dbReference type="InterPro" id="IPR041228">
    <property type="entry name" value="Dynein_C"/>
</dbReference>
<dbReference type="InterPro" id="IPR019775">
    <property type="entry name" value="WD40_repeat_CS"/>
</dbReference>
<evidence type="ECO:0000259" key="8">
    <source>
        <dbReference type="Pfam" id="PF12781"/>
    </source>
</evidence>
<dbReference type="InterPro" id="IPR004273">
    <property type="entry name" value="Dynein_heavy_D6_P-loop"/>
</dbReference>
<dbReference type="SUPFAM" id="SSF52058">
    <property type="entry name" value="L domain-like"/>
    <property type="match status" value="1"/>
</dbReference>
<dbReference type="PROSITE" id="PS50082">
    <property type="entry name" value="WD_REPEATS_2"/>
    <property type="match status" value="8"/>
</dbReference>
<evidence type="ECO:0000256" key="4">
    <source>
        <dbReference type="SAM" id="Coils"/>
    </source>
</evidence>
<feature type="repeat" description="WD" evidence="3">
    <location>
        <begin position="2483"/>
        <end position="2524"/>
    </location>
</feature>
<evidence type="ECO:0008006" key="13">
    <source>
        <dbReference type="Google" id="ProtNLM"/>
    </source>
</evidence>
<feature type="repeat" description="WD" evidence="3">
    <location>
        <begin position="2331"/>
        <end position="2372"/>
    </location>
</feature>
<dbReference type="InterPro" id="IPR042219">
    <property type="entry name" value="AAA_lid_11_sf"/>
</dbReference>
<dbReference type="Gene3D" id="6.10.140.1060">
    <property type="match status" value="1"/>
</dbReference>
<evidence type="ECO:0000313" key="11">
    <source>
        <dbReference type="EMBL" id="KAA0162680.1"/>
    </source>
</evidence>
<gene>
    <name evidence="11" type="ORF">FNF28_04623</name>
</gene>
<dbReference type="Gene3D" id="1.20.920.20">
    <property type="match status" value="1"/>
</dbReference>
<evidence type="ECO:0000259" key="6">
    <source>
        <dbReference type="Pfam" id="PF03028"/>
    </source>
</evidence>
<dbReference type="InterPro" id="IPR035706">
    <property type="entry name" value="AAA_9"/>
</dbReference>
<feature type="domain" description="Dynein heavy chain C-terminal" evidence="10">
    <location>
        <begin position="1065"/>
        <end position="1188"/>
    </location>
</feature>
<feature type="repeat" description="WD" evidence="3">
    <location>
        <begin position="2849"/>
        <end position="2890"/>
    </location>
</feature>
<dbReference type="Pfam" id="PF18198">
    <property type="entry name" value="AAA_lid_11"/>
    <property type="match status" value="1"/>
</dbReference>
<dbReference type="InterPro" id="IPR015943">
    <property type="entry name" value="WD40/YVTN_repeat-like_dom_sf"/>
</dbReference>
<feature type="domain" description="Dynein heavy chain ATP-binding dynein motor region" evidence="8">
    <location>
        <begin position="385"/>
        <end position="566"/>
    </location>
</feature>
<feature type="region of interest" description="Disordered" evidence="5">
    <location>
        <begin position="3141"/>
        <end position="3164"/>
    </location>
</feature>
<evidence type="ECO:0000313" key="12">
    <source>
        <dbReference type="Proteomes" id="UP000324907"/>
    </source>
</evidence>
<dbReference type="SMART" id="SM00320">
    <property type="entry name" value="WD40"/>
    <property type="match status" value="11"/>
</dbReference>
<dbReference type="PANTHER" id="PTHR45703">
    <property type="entry name" value="DYNEIN HEAVY CHAIN"/>
    <property type="match status" value="1"/>
</dbReference>
<dbReference type="InterPro" id="IPR026983">
    <property type="entry name" value="DHC"/>
</dbReference>
<protein>
    <recommendedName>
        <fullName evidence="13">Dynein heavy chain coiled coil stalk domain-containing protein</fullName>
    </recommendedName>
</protein>
<dbReference type="Gene3D" id="2.130.10.10">
    <property type="entry name" value="YVTN repeat-like/Quinoprotein amine dehydrogenase"/>
    <property type="match status" value="5"/>
</dbReference>
<feature type="repeat" description="WD" evidence="3">
    <location>
        <begin position="2425"/>
        <end position="2460"/>
    </location>
</feature>
<keyword evidence="4" id="KW-0175">Coiled coil</keyword>
<dbReference type="InterPro" id="IPR001680">
    <property type="entry name" value="WD40_rpt"/>
</dbReference>
<dbReference type="InterPro" id="IPR043160">
    <property type="entry name" value="Dynein_C_barrel"/>
</dbReference>
<dbReference type="Gene3D" id="3.80.10.10">
    <property type="entry name" value="Ribonuclease Inhibitor"/>
    <property type="match status" value="1"/>
</dbReference>
<comment type="caution">
    <text evidence="11">The sequence shown here is derived from an EMBL/GenBank/DDBJ whole genome shotgun (WGS) entry which is preliminary data.</text>
</comment>
<dbReference type="Pfam" id="PF00400">
    <property type="entry name" value="WD40"/>
    <property type="match status" value="7"/>
</dbReference>
<evidence type="ECO:0000256" key="1">
    <source>
        <dbReference type="ARBA" id="ARBA00022574"/>
    </source>
</evidence>
<feature type="repeat" description="WD" evidence="3">
    <location>
        <begin position="2909"/>
        <end position="2949"/>
    </location>
</feature>
<dbReference type="InterPro" id="IPR020472">
    <property type="entry name" value="WD40_PAC1"/>
</dbReference>
<dbReference type="Gene3D" id="1.10.8.720">
    <property type="entry name" value="Region D6 of dynein motor"/>
    <property type="match status" value="1"/>
</dbReference>
<keyword evidence="2" id="KW-0677">Repeat</keyword>
<dbReference type="EMBL" id="VLTL01000078">
    <property type="protein sequence ID" value="KAA0162680.1"/>
    <property type="molecule type" value="Genomic_DNA"/>
</dbReference>
<dbReference type="PRINTS" id="PR00320">
    <property type="entry name" value="GPROTEINBRPT"/>
</dbReference>
<reference evidence="11 12" key="1">
    <citation type="submission" date="2019-07" db="EMBL/GenBank/DDBJ databases">
        <title>Genomes of Cafeteria roenbergensis.</title>
        <authorList>
            <person name="Fischer M.G."/>
            <person name="Hackl T."/>
            <person name="Roman M."/>
        </authorList>
    </citation>
    <scope>NUCLEOTIDE SEQUENCE [LARGE SCALE GENOMIC DNA]</scope>
    <source>
        <strain evidence="11 12">RCC970-E3</strain>
    </source>
</reference>
<sequence length="3180" mass="328908">MEGLRKQTGEAEDERAVVEGLRAELAAEAAVTAEQKADADEELATAMPFFDRAEAAVAAISAADIAELKGMSKPKPVVRVVMDAVLITLSLRVDRVRPATAALGAGRERVSVQFLADSFADAKRGPLADAGFLKLLLSFGADHRDDITDEVEELLLPYLSLPGLDGVGAVSKAAAGLLAWVRALMDYRAASRDVKPRIEALRVAEAAMRDAQGRLDGASARLRACDEKVASLQATFEARVAERESLEARAAEARRKIRAAEGLLAGLAGERARWEAEADEASEARARVPGDAALAAAVSAYAGPLAAGRRAALLGQALRWIQGVSDAAMAAESAAHVAEARAAAAEARRREQRGLPPLRAHTAAMKLLAAVEAAGGVVPGMEPVELVAASSPRLVAAVEAAMEAGRPVVVTGVGGSGMVSAAAAPPSLLPLLEGRTEAAGRRRVVTLGGGSTRAVEAAPGFALFLVTCLPLARLSAGLQGTCVCVDFGVSQAGLEEQLLGRTMAREQAAAEAKLRSLERDAASARAELASLQQLLLSRLAASSGSLLEDEVLVAALRNTKRTADTVAAQLAEAEGSRLRLADRRETYRPAAARAALLFFSWRQAAKLHPALGTPLDRFMELYETAMEVWDLVAEAGPWTPVLLMLERGADATVEVEAAARRARTKLESTSLGGGGDAAVLEVVRRGAVRGGWVLVANAHLSAAAARAIAAAAAAAAEAASKGGDGQGVLVAVLGAQIAAMAEVDAGRGAGGRGRAGNGGVDAEAAAAAAAAAAVAAAASSSAAAVAAASAAASAGAASGSSAAHGGPGDGSADARQSGASRSSFRLIVTAAATDTAATVPLAAVSVTASLEAPSSLRAALQRTVASGPLRQDVLDRVDGAEWRRLCWALAFLHAAVTARRAYGPLGWAQSYAFDEADLTSSLAFAERTMFAAGPGGLSFAALQHLVADVLMGGRVSDSADRLLMRALTSSWVNPAALNSGFSFVPKAPAHARGEDRSAEPYAAVDSDMIDQYRARAAAMPETDDPRAVGLHPSAGLATSLAGSAALFEALETLCPPRGAPASDGAFATAVLQDAFRFSPGMGARARSLDDLRLRAVVTGVTNPADVTSAPPAGEGVLIRGLVLHGASWSTESGSLEERPSRPQTLHEPLPVVSLSAVPEAEAKRVAMRAGSTAPFDCPVYASPSRGDKTLVGAPGRLATTALVLAAGLVARAASRAELFANNLVETLDAHQGDFMCKLTQHADYFAGEGSAGRRLRTVGVEGSQERPHNAMEHCSRSPFGWADAPWEELRAWPKATRCSSPSRVMRQLRTAVTSLGWSAQRVSALWPHLLAMASAGFDDAPVIAEAIRPGRLAACNALPAEHRADAAAKLQAAVDLAWLLRTAAEQDGPLADALRDRFGGMELAQAVEMWTLLDGQSVQCGRPGHDLHPDDRRAWEAIFARWLQGDPDVGEVLRKGQGPGPEFEADVAAAAARAPGPFSGPGRANVTAQAPAGGAAPQPAAPATTTAGAGAAWPAATLTPPASSAPSADDSSEELEPARRDALELEHELALQDADDDQDEADEWHTVWLDDEAADGATHRPTGSPAHSQTAPEPSASASPAASSSPAAMRPSLPGTQYGNSDVPDAVADAATTLLAISRVARADPCASPFVTCALLRPPDDPAGAPDLRIVGVDLSQTTALFERGQLPVEFALLSSLRHLDIVATRGAFVCAPGNEAVLRALPLATLSASVHLRAGPLGPAVHPDCVGLDESADELRRAACAAVTAAASVRLRDSTLGRSLRGLSLDIEQPPVRPLFGARPGPSLLEAFVSLAKTFAAPPPAEAGEAPAPPGASAFSEKWHSDPVEARRQVIDSIATLNEAERAAAGPAVLAAIGAAPELALPLAPVCRDEGAHAASEAEFFRVAGLREAAGRAVPAASARVRLFGHSIQWPAELAWLCELGSLRRLVLPMGAAGLPACLASGAPQLMNIEARGALFSLVEPEAWAPPSDAEDGPASGRALPSSLSGLRRMVSFTAFQQSTSQCGPDPEQCAPLFELLEEGAHPETMSEYQITMGLWRCGSGGSWAPSIGDRSQPWWGWRRLERFWVDGNRFQGSLPADIGQLWPRMRTLDLYSNDIEGPVPGTIADMADLLQLQLQHNRFAGGPQRDGGPVLHRSIQPDLARVDLRLNRGLTGPQMASGGRFWGPGANTTKSVDIQLATHSARVHPVLYRKAQQLQAVAPGSSAEMAAHEAAASYTSPLVHADAHDTQPAGPPGIVPQVAVHGSAPSAVSRAAEIMELKQPAQVIGVQESTPVAWRNDGSALAYVSGNHSIFILHPDSSPAGAMQVARVLNGHDSPVRALVFHPTDPDVLVSGGADGIFVWSLRAGRPTKVIRSEANVSAEFPAHESDVEVLVFAFKNNLISGSKDCNIKVWDADRGYTLLETITGHKAAVLSLKVHERTQRLASAGRDSGIKVWDISTLAPEWRARRADDRGIQCQLMGNLDGHRGDVVTLTWRPDGTGLFSGARDNTWRMWHVPTYSEVRVVEDASKGMDGSHRGDVRRIVGLPGGRTAVTASLDGNVMLWELDPEDGSNSLVSAAMASSEQLADAGSPGGAVAASAAGAAGAGPSAGGDAAAADDGATSISGGGGAGAWDSGTAAILEQIMGGDTAGGDAAAAVVASASDRILGQTQLVSPAVGIFHMELCPANMRIAISTTANTVIIYQFNPTAAGLLGYDPRDPSAERTHRLILPRLQAFHGHSHTVHEVELLGAGTDDRLVATCSADNTVAVYDAATTARLMSLDFTASALCLALARTRDAGPLLMVGGSDYVIRAYCADHERHAAHERQLASGLRSAQSAVPPSAFEAARYEGHSGRVLTLAVHSNGTMMASGASDFTVMLWDLTKPKPVLPTPGGPARTGTPVGRPLARVDAHMGLTLSLAFCDAAFNGGDMLASGGNDHAVKVWQVTSGTLGGKTLTEKWTGRDDGDDVRGGHRGPGSLAAVGPQPHRAAVSAVRWGHGPSAGLVFTAGWDHVISVWDANSASGSATRLPLASRQLHSARITDMDVSSNGAFVVTVSADFTARQWTATKDLRAVARFPCSALDGGMTSVAAGYRRFFCASDNGQIRVFPLYSPEDKAAAASFTSAVDTAQLAEAEGAAGMPTAAGAGKRSTGADGSVHATNPAAGHSTAAAASAAGAFST</sequence>
<accession>A0A5A8DER0</accession>
<dbReference type="CDD" id="cd00200">
    <property type="entry name" value="WD40"/>
    <property type="match status" value="1"/>
</dbReference>
<feature type="region of interest" description="Disordered" evidence="5">
    <location>
        <begin position="1575"/>
        <end position="1621"/>
    </location>
</feature>
<feature type="coiled-coil region" evidence="4">
    <location>
        <begin position="201"/>
        <end position="284"/>
    </location>
</feature>
<dbReference type="SUPFAM" id="SSF50978">
    <property type="entry name" value="WD40 repeat-like"/>
    <property type="match status" value="3"/>
</dbReference>
<name>A0A5A8DER0_CAFRO</name>
<evidence type="ECO:0000256" key="2">
    <source>
        <dbReference type="ARBA" id="ARBA00022737"/>
    </source>
</evidence>
<dbReference type="GO" id="GO:0007018">
    <property type="term" value="P:microtubule-based movement"/>
    <property type="evidence" value="ECO:0007669"/>
    <property type="project" value="InterPro"/>
</dbReference>
<feature type="compositionally biased region" description="Low complexity" evidence="5">
    <location>
        <begin position="1591"/>
        <end position="1614"/>
    </location>
</feature>
<feature type="domain" description="Dynein heavy chain coiled coil stalk" evidence="7">
    <location>
        <begin position="30"/>
        <end position="317"/>
    </location>
</feature>
<feature type="coiled-coil region" evidence="4">
    <location>
        <begin position="507"/>
        <end position="534"/>
    </location>
</feature>
<dbReference type="Pfam" id="PF12777">
    <property type="entry name" value="MT"/>
    <property type="match status" value="1"/>
</dbReference>
<dbReference type="InterPro" id="IPR024743">
    <property type="entry name" value="Dynein_HC_stalk"/>
</dbReference>
<evidence type="ECO:0000256" key="3">
    <source>
        <dbReference type="PROSITE-ProRule" id="PRU00221"/>
    </source>
</evidence>
<evidence type="ECO:0000259" key="9">
    <source>
        <dbReference type="Pfam" id="PF18198"/>
    </source>
</evidence>
<feature type="domain" description="Dynein heavy chain region D6 P-loop" evidence="6">
    <location>
        <begin position="638"/>
        <end position="704"/>
    </location>
</feature>
<feature type="repeat" description="WD" evidence="3">
    <location>
        <begin position="2984"/>
        <end position="3027"/>
    </location>
</feature>
<feature type="compositionally biased region" description="Low complexity" evidence="5">
    <location>
        <begin position="1473"/>
        <end position="1528"/>
    </location>
</feature>
<dbReference type="Pfam" id="PF12781">
    <property type="entry name" value="AAA_9"/>
    <property type="match status" value="1"/>
</dbReference>
<evidence type="ECO:0000259" key="10">
    <source>
        <dbReference type="Pfam" id="PF18199"/>
    </source>
</evidence>
<dbReference type="Gene3D" id="3.10.490.20">
    <property type="match status" value="1"/>
</dbReference>
<dbReference type="PANTHER" id="PTHR45703:SF37">
    <property type="entry name" value="DYNEINS HEAVY CHAIN"/>
    <property type="match status" value="1"/>
</dbReference>
<dbReference type="InterPro" id="IPR032675">
    <property type="entry name" value="LRR_dom_sf"/>
</dbReference>
<proteinExistence type="predicted"/>
<dbReference type="InterPro" id="IPR027417">
    <property type="entry name" value="P-loop_NTPase"/>
</dbReference>
<feature type="repeat" description="WD" evidence="3">
    <location>
        <begin position="2533"/>
        <end position="2574"/>
    </location>
</feature>
<dbReference type="Pfam" id="PF03028">
    <property type="entry name" value="Dynein_heavy"/>
    <property type="match status" value="1"/>
</dbReference>
<dbReference type="Proteomes" id="UP000324907">
    <property type="component" value="Unassembled WGS sequence"/>
</dbReference>
<feature type="repeat" description="WD" evidence="3">
    <location>
        <begin position="2383"/>
        <end position="2423"/>
    </location>
</feature>
<feature type="domain" description="Dynein heavy chain AAA lid" evidence="9">
    <location>
        <begin position="882"/>
        <end position="1034"/>
    </location>
</feature>